<dbReference type="SMART" id="SM00343">
    <property type="entry name" value="ZnF_C2HC"/>
    <property type="match status" value="3"/>
</dbReference>
<feature type="compositionally biased region" description="Low complexity" evidence="3">
    <location>
        <begin position="743"/>
        <end position="754"/>
    </location>
</feature>
<dbReference type="GeneTree" id="ENSGT00530000063983"/>
<keyword evidence="1" id="KW-0479">Metal-binding</keyword>
<dbReference type="AlphaFoldDB" id="A0A803JEJ4"/>
<dbReference type="InterPro" id="IPR001878">
    <property type="entry name" value="Znf_CCHC"/>
</dbReference>
<dbReference type="SUPFAM" id="SSF57756">
    <property type="entry name" value="Retrovirus zinc finger-like domains"/>
    <property type="match status" value="1"/>
</dbReference>
<evidence type="ECO:0000256" key="3">
    <source>
        <dbReference type="SAM" id="MobiDB-lite"/>
    </source>
</evidence>
<dbReference type="InterPro" id="IPR036875">
    <property type="entry name" value="Znf_CCHC_sf"/>
</dbReference>
<proteinExistence type="predicted"/>
<dbReference type="GO" id="GO:0003723">
    <property type="term" value="F:RNA binding"/>
    <property type="evidence" value="ECO:0007669"/>
    <property type="project" value="InterPro"/>
</dbReference>
<sequence length="891" mass="96637">MGKKAIKPFSRVVKTRLRSSKKATGSNIVVTVERTAEGNVSCSLKGKEKKSKTCSQSGMESDSEDLGAGVGVTAGSCGATTEADQEVRGESDDCKMAAGSEELGSHVALEVAESALTNQEMAAACEEHGSCVALKVAESARSDQEMAAACEVHGSRVALESEQVMAAGPLGKAGEVYKGTDTVIQYDTIINALKELRCLEEKQNNLNRDIDRLIKNQKLLRGERRTQYIRELAFHNKELEETEINIKDILAVIEPWKELYDNKQRFEQMKEGNVTAERLLKVAELLKETEVSKTFTECSVATNIVHSNGLSHTDSVCAAAVSGVSAGGSVGQAAESGAAEVQVIAGNAMCVSEGGGAVSAGAAEVQVAGSGAAEVQAAGSGAAEVQAAGSGAAEVQVIAGNATCVTEGGGEGKNVVYSAGESNVHGGTESVAGAAGGSVWEGRRFFAREQDEEFDDEFDKRKNVVKIKWEKEREDFPGRRFVGRNIIKQLLGFTPQDVYALLSVTDTEFDLSYKLSQGLEEFWRRYHLSKEAKEWEGFRVIPVSKPETKLVTIIMKRETVHEQDILIWLRRQCTVLSPLEPVFDEEGFWIGGYKVQVKLHVDQNVQKHLPNSFFIGKARGVCFYVGQPRLCYKCGSNRHYAVKCNIQKCALCGETGHPSKECVKAIKCNLCMQSGHAYRACPDAWRNIRKACPNLEKVMSTPMPGENLPQTEGGGEERAGGAKETDRGRPTEVRGKERENKQAKVQAAVQAAQEEGGGGDGWIVVGSKSNKAKEAQCPGVITLPTENRFVLPGGKSWGDLAEEQVEMERMEEEEEREKRKSLSSDIISSRKKSKREGAFQSQGAEKESLEERELGEESVMESQGAGVRVQVKRSAGKCLDKSQNKKHKDAS</sequence>
<name>A0A803JEJ4_XENTR</name>
<keyword evidence="1" id="KW-0863">Zinc-finger</keyword>
<dbReference type="GO" id="GO:0002218">
    <property type="term" value="P:activation of innate immune response"/>
    <property type="evidence" value="ECO:0007669"/>
    <property type="project" value="InterPro"/>
</dbReference>
<dbReference type="InParanoid" id="A0A803JEJ4"/>
<dbReference type="InterPro" id="IPR042509">
    <property type="entry name" value="ZCCHC3"/>
</dbReference>
<feature type="coiled-coil region" evidence="2">
    <location>
        <begin position="189"/>
        <end position="245"/>
    </location>
</feature>
<evidence type="ECO:0000259" key="4">
    <source>
        <dbReference type="PROSITE" id="PS50158"/>
    </source>
</evidence>
<dbReference type="InterPro" id="IPR057811">
    <property type="entry name" value="RBD_ZCCHC3_2nd"/>
</dbReference>
<reference evidence="5" key="2">
    <citation type="submission" date="2021-03" db="UniProtKB">
        <authorList>
            <consortium name="Ensembl"/>
        </authorList>
    </citation>
    <scope>IDENTIFICATION</scope>
</reference>
<dbReference type="Pfam" id="PF23057">
    <property type="entry name" value="RBD_ZCCHC3_1st"/>
    <property type="match status" value="1"/>
</dbReference>
<protein>
    <recommendedName>
        <fullName evidence="4">CCHC-type domain-containing protein</fullName>
    </recommendedName>
</protein>
<feature type="region of interest" description="Disordered" evidence="3">
    <location>
        <begin position="788"/>
        <end position="891"/>
    </location>
</feature>
<dbReference type="GO" id="GO:0008270">
    <property type="term" value="F:zinc ion binding"/>
    <property type="evidence" value="ECO:0007669"/>
    <property type="project" value="UniProtKB-KW"/>
</dbReference>
<feature type="compositionally biased region" description="Basic and acidic residues" evidence="3">
    <location>
        <begin position="715"/>
        <end position="742"/>
    </location>
</feature>
<keyword evidence="1" id="KW-0862">Zinc</keyword>
<feature type="compositionally biased region" description="Basic and acidic residues" evidence="3">
    <location>
        <begin position="878"/>
        <end position="891"/>
    </location>
</feature>
<evidence type="ECO:0000256" key="1">
    <source>
        <dbReference type="PROSITE-ProRule" id="PRU00047"/>
    </source>
</evidence>
<dbReference type="PROSITE" id="PS50158">
    <property type="entry name" value="ZF_CCHC"/>
    <property type="match status" value="1"/>
</dbReference>
<dbReference type="PANTHER" id="PTHR22639">
    <property type="entry name" value="GAG-RELATED PROTEIN"/>
    <property type="match status" value="1"/>
</dbReference>
<feature type="domain" description="CCHC-type" evidence="4">
    <location>
        <begin position="648"/>
        <end position="662"/>
    </location>
</feature>
<dbReference type="Ensembl" id="ENSXETT00000109591">
    <property type="protein sequence ID" value="ENSXETP00000106310"/>
    <property type="gene ID" value="ENSXETG00000043743"/>
</dbReference>
<dbReference type="Gene3D" id="4.10.60.10">
    <property type="entry name" value="Zinc finger, CCHC-type"/>
    <property type="match status" value="1"/>
</dbReference>
<feature type="compositionally biased region" description="Acidic residues" evidence="3">
    <location>
        <begin position="800"/>
        <end position="815"/>
    </location>
</feature>
<reference evidence="5" key="1">
    <citation type="journal article" date="2010" name="Science">
        <title>The genome of the Western clawed frog Xenopus tropicalis.</title>
        <authorList>
            <person name="Hellsten U."/>
            <person name="Harland R.M."/>
            <person name="Gilchrist M.J."/>
            <person name="Hendrix D."/>
            <person name="Jurka J."/>
            <person name="Kapitonov V."/>
            <person name="Ovcharenko I."/>
            <person name="Putnam N.H."/>
            <person name="Shu S."/>
            <person name="Taher L."/>
            <person name="Blitz I.L."/>
            <person name="Blumberg B."/>
            <person name="Dichmann D.S."/>
            <person name="Dubchak I."/>
            <person name="Amaya E."/>
            <person name="Detter J.C."/>
            <person name="Fletcher R."/>
            <person name="Gerhard D.S."/>
            <person name="Goodstein D."/>
            <person name="Graves T."/>
            <person name="Grigoriev I.V."/>
            <person name="Grimwood J."/>
            <person name="Kawashima T."/>
            <person name="Lindquist E."/>
            <person name="Lucas S.M."/>
            <person name="Mead P.E."/>
            <person name="Mitros T."/>
            <person name="Ogino H."/>
            <person name="Ohta Y."/>
            <person name="Poliakov A.V."/>
            <person name="Pollet N."/>
            <person name="Robert J."/>
            <person name="Salamov A."/>
            <person name="Sater A.K."/>
            <person name="Schmutz J."/>
            <person name="Terry A."/>
            <person name="Vize P.D."/>
            <person name="Warren W.C."/>
            <person name="Wells D."/>
            <person name="Wills A."/>
            <person name="Wilson R.K."/>
            <person name="Zimmerman L.B."/>
            <person name="Zorn A.M."/>
            <person name="Grainger R."/>
            <person name="Grammer T."/>
            <person name="Khokha M.K."/>
            <person name="Richardson P.M."/>
            <person name="Rokhsar D.S."/>
        </authorList>
    </citation>
    <scope>NUCLEOTIDE SEQUENCE [LARGE SCALE GENOMIC DNA]</scope>
    <source>
        <strain evidence="5">Nigerian</strain>
    </source>
</reference>
<dbReference type="Pfam" id="PF23058">
    <property type="entry name" value="RBD_ZCCHC3_2nd"/>
    <property type="match status" value="1"/>
</dbReference>
<dbReference type="FunCoup" id="A0A803JEJ4">
    <property type="interactions" value="660"/>
</dbReference>
<dbReference type="PANTHER" id="PTHR22639:SF4">
    <property type="entry name" value="ZINC FINGER CCHC DOMAIN-CONTAINING PROTEIN 3"/>
    <property type="match status" value="1"/>
</dbReference>
<keyword evidence="2" id="KW-0175">Coiled coil</keyword>
<feature type="region of interest" description="Disordered" evidence="3">
    <location>
        <begin position="699"/>
        <end position="765"/>
    </location>
</feature>
<evidence type="ECO:0000313" key="5">
    <source>
        <dbReference type="Ensembl" id="ENSXETP00000106310"/>
    </source>
</evidence>
<dbReference type="InterPro" id="IPR057810">
    <property type="entry name" value="RBD_ZCCHC3_1st"/>
</dbReference>
<evidence type="ECO:0000256" key="2">
    <source>
        <dbReference type="SAM" id="Coils"/>
    </source>
</evidence>
<dbReference type="GO" id="GO:0003690">
    <property type="term" value="F:double-stranded DNA binding"/>
    <property type="evidence" value="ECO:0007669"/>
    <property type="project" value="InterPro"/>
</dbReference>
<accession>A0A803JEJ4</accession>
<organism evidence="5">
    <name type="scientific">Xenopus tropicalis</name>
    <name type="common">Western clawed frog</name>
    <name type="synonym">Silurana tropicalis</name>
    <dbReference type="NCBI Taxonomy" id="8364"/>
    <lineage>
        <taxon>Eukaryota</taxon>
        <taxon>Metazoa</taxon>
        <taxon>Chordata</taxon>
        <taxon>Craniata</taxon>
        <taxon>Vertebrata</taxon>
        <taxon>Euteleostomi</taxon>
        <taxon>Amphibia</taxon>
        <taxon>Batrachia</taxon>
        <taxon>Anura</taxon>
        <taxon>Pipoidea</taxon>
        <taxon>Pipidae</taxon>
        <taxon>Xenopodinae</taxon>
        <taxon>Xenopus</taxon>
        <taxon>Silurana</taxon>
    </lineage>
</organism>